<keyword evidence="3" id="KW-1185">Reference proteome</keyword>
<evidence type="ECO:0000313" key="3">
    <source>
        <dbReference type="Proteomes" id="UP001236663"/>
    </source>
</evidence>
<evidence type="ECO:0000313" key="2">
    <source>
        <dbReference type="EMBL" id="MDN3690269.1"/>
    </source>
</evidence>
<comment type="caution">
    <text evidence="2">The sequence shown here is derived from an EMBL/GenBank/DDBJ whole genome shotgun (WGS) entry which is preliminary data.</text>
</comment>
<dbReference type="RefSeq" id="WP_163383229.1">
    <property type="nucleotide sequence ID" value="NZ_JAUFQS010000047.1"/>
</dbReference>
<evidence type="ECO:0000256" key="1">
    <source>
        <dbReference type="SAM" id="Phobius"/>
    </source>
</evidence>
<keyword evidence="1" id="KW-1133">Transmembrane helix</keyword>
<organism evidence="2 3">
    <name type="scientific">Cyclobacterium jeungdonense</name>
    <dbReference type="NCBI Taxonomy" id="708087"/>
    <lineage>
        <taxon>Bacteria</taxon>
        <taxon>Pseudomonadati</taxon>
        <taxon>Bacteroidota</taxon>
        <taxon>Cytophagia</taxon>
        <taxon>Cytophagales</taxon>
        <taxon>Cyclobacteriaceae</taxon>
        <taxon>Cyclobacterium</taxon>
    </lineage>
</organism>
<accession>A0ABT8CE85</accession>
<gene>
    <name evidence="2" type="ORF">QWZ15_20775</name>
</gene>
<dbReference type="EMBL" id="JAUFQS010000047">
    <property type="protein sequence ID" value="MDN3690269.1"/>
    <property type="molecule type" value="Genomic_DNA"/>
</dbReference>
<feature type="transmembrane region" description="Helical" evidence="1">
    <location>
        <begin position="35"/>
        <end position="55"/>
    </location>
</feature>
<protein>
    <submittedName>
        <fullName evidence="2">Uncharacterized protein</fullName>
    </submittedName>
</protein>
<dbReference type="Proteomes" id="UP001236663">
    <property type="component" value="Unassembled WGS sequence"/>
</dbReference>
<sequence length="124" mass="14604">MSKFPKETIHKIPENYFESLPDKILSKRKQRIKQFYLSGIAAAAVCVIGFFFLMVRSTEIEWVNYQAEINEDVEYYISTGVWNEEDVLLLAENPNDLLDEITEEEWNYQLGEEGEELILDEILY</sequence>
<keyword evidence="1" id="KW-0472">Membrane</keyword>
<name>A0ABT8CE85_9BACT</name>
<keyword evidence="1" id="KW-0812">Transmembrane</keyword>
<proteinExistence type="predicted"/>
<reference evidence="3" key="1">
    <citation type="journal article" date="2019" name="Int. J. Syst. Evol. Microbiol.">
        <title>The Global Catalogue of Microorganisms (GCM) 10K type strain sequencing project: providing services to taxonomists for standard genome sequencing and annotation.</title>
        <authorList>
            <consortium name="The Broad Institute Genomics Platform"/>
            <consortium name="The Broad Institute Genome Sequencing Center for Infectious Disease"/>
            <person name="Wu L."/>
            <person name="Ma J."/>
        </authorList>
    </citation>
    <scope>NUCLEOTIDE SEQUENCE [LARGE SCALE GENOMIC DNA]</scope>
    <source>
        <strain evidence="3">CECT 7706</strain>
    </source>
</reference>